<accession>A0A8J4YN40</accession>
<dbReference type="EMBL" id="JACEEZ010000686">
    <property type="protein sequence ID" value="KAG0729895.1"/>
    <property type="molecule type" value="Genomic_DNA"/>
</dbReference>
<feature type="region of interest" description="Disordered" evidence="1">
    <location>
        <begin position="16"/>
        <end position="49"/>
    </location>
</feature>
<sequence length="107" mass="11459">MGQVFKLPFGVVGHYEPPSTCTKRRGTYGSPRGGAEQPFLSASGPPPPSRAVGFKRRRQGHIHPVNLHRKCIKTAPNPPTCGVAGVVTRARQVSRGQGGQVWLVVPP</sequence>
<keyword evidence="3" id="KW-1185">Reference proteome</keyword>
<evidence type="ECO:0000313" key="2">
    <source>
        <dbReference type="EMBL" id="KAG0729895.1"/>
    </source>
</evidence>
<dbReference type="Proteomes" id="UP000770661">
    <property type="component" value="Unassembled WGS sequence"/>
</dbReference>
<dbReference type="AlphaFoldDB" id="A0A8J4YN40"/>
<evidence type="ECO:0000256" key="1">
    <source>
        <dbReference type="SAM" id="MobiDB-lite"/>
    </source>
</evidence>
<gene>
    <name evidence="2" type="ORF">GWK47_029389</name>
</gene>
<evidence type="ECO:0000313" key="3">
    <source>
        <dbReference type="Proteomes" id="UP000770661"/>
    </source>
</evidence>
<name>A0A8J4YN40_CHIOP</name>
<organism evidence="2 3">
    <name type="scientific">Chionoecetes opilio</name>
    <name type="common">Atlantic snow crab</name>
    <name type="synonym">Cancer opilio</name>
    <dbReference type="NCBI Taxonomy" id="41210"/>
    <lineage>
        <taxon>Eukaryota</taxon>
        <taxon>Metazoa</taxon>
        <taxon>Ecdysozoa</taxon>
        <taxon>Arthropoda</taxon>
        <taxon>Crustacea</taxon>
        <taxon>Multicrustacea</taxon>
        <taxon>Malacostraca</taxon>
        <taxon>Eumalacostraca</taxon>
        <taxon>Eucarida</taxon>
        <taxon>Decapoda</taxon>
        <taxon>Pleocyemata</taxon>
        <taxon>Brachyura</taxon>
        <taxon>Eubrachyura</taxon>
        <taxon>Majoidea</taxon>
        <taxon>Majidae</taxon>
        <taxon>Chionoecetes</taxon>
    </lineage>
</organism>
<reference evidence="2" key="1">
    <citation type="submission" date="2020-07" db="EMBL/GenBank/DDBJ databases">
        <title>The High-quality genome of the commercially important snow crab, Chionoecetes opilio.</title>
        <authorList>
            <person name="Jeong J.-H."/>
            <person name="Ryu S."/>
        </authorList>
    </citation>
    <scope>NUCLEOTIDE SEQUENCE</scope>
    <source>
        <strain evidence="2">MADBK_172401_WGS</strain>
        <tissue evidence="2">Digestive gland</tissue>
    </source>
</reference>
<proteinExistence type="predicted"/>
<protein>
    <submittedName>
        <fullName evidence="2">Uncharacterized protein</fullName>
    </submittedName>
</protein>
<comment type="caution">
    <text evidence="2">The sequence shown here is derived from an EMBL/GenBank/DDBJ whole genome shotgun (WGS) entry which is preliminary data.</text>
</comment>